<organism evidence="2 3">
    <name type="scientific">Diatraea saccharalis</name>
    <name type="common">sugarcane borer</name>
    <dbReference type="NCBI Taxonomy" id="40085"/>
    <lineage>
        <taxon>Eukaryota</taxon>
        <taxon>Metazoa</taxon>
        <taxon>Ecdysozoa</taxon>
        <taxon>Arthropoda</taxon>
        <taxon>Hexapoda</taxon>
        <taxon>Insecta</taxon>
        <taxon>Pterygota</taxon>
        <taxon>Neoptera</taxon>
        <taxon>Endopterygota</taxon>
        <taxon>Lepidoptera</taxon>
        <taxon>Glossata</taxon>
        <taxon>Ditrysia</taxon>
        <taxon>Pyraloidea</taxon>
        <taxon>Crambidae</taxon>
        <taxon>Crambinae</taxon>
        <taxon>Diatraea</taxon>
    </lineage>
</organism>
<gene>
    <name evidence="2" type="ORF">DIATSA_LOCUS13377</name>
</gene>
<accession>A0A9N9RGG8</accession>
<dbReference type="OrthoDB" id="6617942at2759"/>
<evidence type="ECO:0000313" key="3">
    <source>
        <dbReference type="Proteomes" id="UP001153714"/>
    </source>
</evidence>
<proteinExistence type="predicted"/>
<dbReference type="EMBL" id="OU893339">
    <property type="protein sequence ID" value="CAG9796171.1"/>
    <property type="molecule type" value="Genomic_DNA"/>
</dbReference>
<feature type="region of interest" description="Disordered" evidence="1">
    <location>
        <begin position="1"/>
        <end position="24"/>
    </location>
</feature>
<keyword evidence="3" id="KW-1185">Reference proteome</keyword>
<sequence length="114" mass="12375">MPSQLQSPATELSPNSDVLVNETPSASLNRNTLALPTVAKGPKEYSAPIRKQILVCENKPLTSFCAVAGNMPELCDNIMKELSIGSEVSLRKVSFCTAWEDGAFELAPYYQSHS</sequence>
<reference evidence="2" key="1">
    <citation type="submission" date="2021-12" db="EMBL/GenBank/DDBJ databases">
        <authorList>
            <person name="King R."/>
        </authorList>
    </citation>
    <scope>NUCLEOTIDE SEQUENCE</scope>
</reference>
<dbReference type="AlphaFoldDB" id="A0A9N9RGG8"/>
<protein>
    <submittedName>
        <fullName evidence="2">Uncharacterized protein</fullName>
    </submittedName>
</protein>
<name>A0A9N9RGG8_9NEOP</name>
<evidence type="ECO:0000256" key="1">
    <source>
        <dbReference type="SAM" id="MobiDB-lite"/>
    </source>
</evidence>
<dbReference type="Proteomes" id="UP001153714">
    <property type="component" value="Chromosome 8"/>
</dbReference>
<evidence type="ECO:0000313" key="2">
    <source>
        <dbReference type="EMBL" id="CAG9796171.1"/>
    </source>
</evidence>
<reference evidence="2" key="2">
    <citation type="submission" date="2022-10" db="EMBL/GenBank/DDBJ databases">
        <authorList>
            <consortium name="ENA_rothamsted_submissions"/>
            <consortium name="culmorum"/>
            <person name="King R."/>
        </authorList>
    </citation>
    <scope>NUCLEOTIDE SEQUENCE</scope>
</reference>